<evidence type="ECO:0000313" key="2">
    <source>
        <dbReference type="EMBL" id="MBE7940621.1"/>
    </source>
</evidence>
<proteinExistence type="predicted"/>
<dbReference type="InterPro" id="IPR052340">
    <property type="entry name" value="RNase_Y/CdgJ"/>
</dbReference>
<accession>A0ABR9SE86</accession>
<dbReference type="Proteomes" id="UP000715965">
    <property type="component" value="Unassembled WGS sequence"/>
</dbReference>
<organism evidence="2 3">
    <name type="scientific">Ramlibacter aquaticus</name>
    <dbReference type="NCBI Taxonomy" id="2780094"/>
    <lineage>
        <taxon>Bacteria</taxon>
        <taxon>Pseudomonadati</taxon>
        <taxon>Pseudomonadota</taxon>
        <taxon>Betaproteobacteria</taxon>
        <taxon>Burkholderiales</taxon>
        <taxon>Comamonadaceae</taxon>
        <taxon>Ramlibacter</taxon>
    </lineage>
</organism>
<protein>
    <submittedName>
        <fullName evidence="2">HDOD domain-containing protein</fullName>
    </submittedName>
</protein>
<keyword evidence="3" id="KW-1185">Reference proteome</keyword>
<gene>
    <name evidence="2" type="ORF">IM725_08565</name>
</gene>
<feature type="domain" description="HDOD" evidence="1">
    <location>
        <begin position="92"/>
        <end position="294"/>
    </location>
</feature>
<dbReference type="SUPFAM" id="SSF109604">
    <property type="entry name" value="HD-domain/PDEase-like"/>
    <property type="match status" value="1"/>
</dbReference>
<name>A0ABR9SE86_9BURK</name>
<evidence type="ECO:0000313" key="3">
    <source>
        <dbReference type="Proteomes" id="UP000715965"/>
    </source>
</evidence>
<dbReference type="PROSITE" id="PS51833">
    <property type="entry name" value="HDOD"/>
    <property type="match status" value="1"/>
</dbReference>
<dbReference type="PANTHER" id="PTHR33525:SF6">
    <property type="entry name" value="HDOD DOMAIN-CONTAINING PROTEIN"/>
    <property type="match status" value="1"/>
</dbReference>
<sequence>MDLARLWRRLRKSPGAAAREARAATTFDTTLPWLDDSRSGPRAAMGGLPSPEVLGWMLALPGGPPAEPVRVAQLLAILDAALVREAAAGRLLRRAPNLVPRLVNALRSDAWSRREVVEQIQRDAVLTAETLRLARSALYGRQGEGGDVAQAVDLLGAEGLKQVIARVLVRPLFQADGDSLSARAAPRIWEESDRCARLGAALAREAGDDSVEACLAGLLHSVGWSALLQLRTPAGAELVLDQGLLGVPGAVQGLALRRDRILSLLLPDWGLGPLLTAWGSSMRPDAAAAPSHGLAVLTARLAQAESLVALRREMLLAGAPVAPPPGLAPAVARVWAED</sequence>
<dbReference type="RefSeq" id="WP_193780162.1">
    <property type="nucleotide sequence ID" value="NZ_JADDOJ010000027.1"/>
</dbReference>
<dbReference type="InterPro" id="IPR013976">
    <property type="entry name" value="HDOD"/>
</dbReference>
<dbReference type="EMBL" id="JADDOJ010000027">
    <property type="protein sequence ID" value="MBE7940621.1"/>
    <property type="molecule type" value="Genomic_DNA"/>
</dbReference>
<dbReference type="Pfam" id="PF08668">
    <property type="entry name" value="HDOD"/>
    <property type="match status" value="1"/>
</dbReference>
<evidence type="ECO:0000259" key="1">
    <source>
        <dbReference type="PROSITE" id="PS51833"/>
    </source>
</evidence>
<dbReference type="Gene3D" id="1.10.3210.10">
    <property type="entry name" value="Hypothetical protein af1432"/>
    <property type="match status" value="1"/>
</dbReference>
<comment type="caution">
    <text evidence="2">The sequence shown here is derived from an EMBL/GenBank/DDBJ whole genome shotgun (WGS) entry which is preliminary data.</text>
</comment>
<reference evidence="2 3" key="1">
    <citation type="submission" date="2020-10" db="EMBL/GenBank/DDBJ databases">
        <title>Draft genome of Ramlibacter aquaticus LMG 30558.</title>
        <authorList>
            <person name="Props R."/>
        </authorList>
    </citation>
    <scope>NUCLEOTIDE SEQUENCE [LARGE SCALE GENOMIC DNA]</scope>
    <source>
        <strain evidence="2 3">LMG 30558</strain>
    </source>
</reference>
<dbReference type="PANTHER" id="PTHR33525">
    <property type="match status" value="1"/>
</dbReference>